<evidence type="ECO:0000256" key="2">
    <source>
        <dbReference type="ARBA" id="ARBA00023315"/>
    </source>
</evidence>
<keyword evidence="1 4" id="KW-0808">Transferase</keyword>
<dbReference type="CDD" id="cd04301">
    <property type="entry name" value="NAT_SF"/>
    <property type="match status" value="1"/>
</dbReference>
<dbReference type="EMBL" id="BLPF01000001">
    <property type="protein sequence ID" value="GFJ80274.1"/>
    <property type="molecule type" value="Genomic_DNA"/>
</dbReference>
<dbReference type="AlphaFoldDB" id="A0A6V8K933"/>
<organism evidence="4 5">
    <name type="scientific">Phytohabitans houttuyneae</name>
    <dbReference type="NCBI Taxonomy" id="1076126"/>
    <lineage>
        <taxon>Bacteria</taxon>
        <taxon>Bacillati</taxon>
        <taxon>Actinomycetota</taxon>
        <taxon>Actinomycetes</taxon>
        <taxon>Micromonosporales</taxon>
        <taxon>Micromonosporaceae</taxon>
    </lineage>
</organism>
<keyword evidence="5" id="KW-1185">Reference proteome</keyword>
<dbReference type="Gene3D" id="3.40.630.30">
    <property type="match status" value="1"/>
</dbReference>
<dbReference type="GO" id="GO:0016747">
    <property type="term" value="F:acyltransferase activity, transferring groups other than amino-acyl groups"/>
    <property type="evidence" value="ECO:0007669"/>
    <property type="project" value="InterPro"/>
</dbReference>
<dbReference type="Pfam" id="PF00583">
    <property type="entry name" value="Acetyltransf_1"/>
    <property type="match status" value="1"/>
</dbReference>
<comment type="caution">
    <text evidence="4">The sequence shown here is derived from an EMBL/GenBank/DDBJ whole genome shotgun (WGS) entry which is preliminary data.</text>
</comment>
<dbReference type="PANTHER" id="PTHR43877">
    <property type="entry name" value="AMINOALKYLPHOSPHONATE N-ACETYLTRANSFERASE-RELATED-RELATED"/>
    <property type="match status" value="1"/>
</dbReference>
<reference evidence="4 5" key="2">
    <citation type="submission" date="2020-03" db="EMBL/GenBank/DDBJ databases">
        <authorList>
            <person name="Ichikawa N."/>
            <person name="Kimura A."/>
            <person name="Kitahashi Y."/>
            <person name="Uohara A."/>
        </authorList>
    </citation>
    <scope>NUCLEOTIDE SEQUENCE [LARGE SCALE GENOMIC DNA]</scope>
    <source>
        <strain evidence="4 5">NBRC 108639</strain>
    </source>
</reference>
<dbReference type="Proteomes" id="UP000482800">
    <property type="component" value="Unassembled WGS sequence"/>
</dbReference>
<dbReference type="PROSITE" id="PS51186">
    <property type="entry name" value="GNAT"/>
    <property type="match status" value="1"/>
</dbReference>
<dbReference type="InterPro" id="IPR000182">
    <property type="entry name" value="GNAT_dom"/>
</dbReference>
<name>A0A6V8K933_9ACTN</name>
<evidence type="ECO:0000313" key="5">
    <source>
        <dbReference type="Proteomes" id="UP000482800"/>
    </source>
</evidence>
<dbReference type="InterPro" id="IPR050832">
    <property type="entry name" value="Bact_Acetyltransf"/>
</dbReference>
<dbReference type="SUPFAM" id="SSF55729">
    <property type="entry name" value="Acyl-CoA N-acyltransferases (Nat)"/>
    <property type="match status" value="2"/>
</dbReference>
<dbReference type="InterPro" id="IPR016181">
    <property type="entry name" value="Acyl_CoA_acyltransferase"/>
</dbReference>
<gene>
    <name evidence="4" type="ORF">Phou_044540</name>
</gene>
<evidence type="ECO:0000259" key="3">
    <source>
        <dbReference type="PROSITE" id="PS51186"/>
    </source>
</evidence>
<protein>
    <submittedName>
        <fullName evidence="4">N-acetyltransferase</fullName>
    </submittedName>
</protein>
<feature type="domain" description="N-acetyltransferase" evidence="3">
    <location>
        <begin position="3"/>
        <end position="159"/>
    </location>
</feature>
<keyword evidence="2" id="KW-0012">Acyltransferase</keyword>
<sequence>MDIAVTPMDPADDKAVEQAYQIVEAVLAADVPDFPPVGRQRFLAELRHPWPATAFERALATVDGEGVGFVVIEMPQLDNLDNAEVDLSVHPEHRRRGVGRALYEYAQDVIQSVGRKRAMGMSVETLPGGAVRDEAGAGFAIAMGAKGALTDVRRRLDVTSVDEAGLERQLAAAWERAAGYSLVQWRGATPEEIIDDIAYLDGRLLTDAPMGELDWEAEKIDADRIRAIDAVVAARGRRRYNTAVRHDESGRVVAFTTIDFPGTVDWHAFQQITIVDPTHRGHRLGTVVKLENLGYTRAHEPGLRAIDTWNADVNDHMISINEAMGFRAVDGWQNWQHDLSGVPAATSA</sequence>
<accession>A0A6V8K933</accession>
<reference evidence="4 5" key="1">
    <citation type="submission" date="2020-03" db="EMBL/GenBank/DDBJ databases">
        <title>Whole genome shotgun sequence of Phytohabitans houttuyneae NBRC 108639.</title>
        <authorList>
            <person name="Komaki H."/>
            <person name="Tamura T."/>
        </authorList>
    </citation>
    <scope>NUCLEOTIDE SEQUENCE [LARGE SCALE GENOMIC DNA]</scope>
    <source>
        <strain evidence="4 5">NBRC 108639</strain>
    </source>
</reference>
<dbReference type="RefSeq" id="WP_173057668.1">
    <property type="nucleotide sequence ID" value="NZ_BAABGO010000015.1"/>
</dbReference>
<evidence type="ECO:0000256" key="1">
    <source>
        <dbReference type="ARBA" id="ARBA00022679"/>
    </source>
</evidence>
<evidence type="ECO:0000313" key="4">
    <source>
        <dbReference type="EMBL" id="GFJ80274.1"/>
    </source>
</evidence>
<proteinExistence type="predicted"/>